<evidence type="ECO:0000256" key="2">
    <source>
        <dbReference type="PROSITE-ProRule" id="PRU00497"/>
    </source>
</evidence>
<organism evidence="5 6">
    <name type="scientific">Homarus americanus</name>
    <name type="common">American lobster</name>
    <dbReference type="NCBI Taxonomy" id="6706"/>
    <lineage>
        <taxon>Eukaryota</taxon>
        <taxon>Metazoa</taxon>
        <taxon>Ecdysozoa</taxon>
        <taxon>Arthropoda</taxon>
        <taxon>Crustacea</taxon>
        <taxon>Multicrustacea</taxon>
        <taxon>Malacostraca</taxon>
        <taxon>Eumalacostraca</taxon>
        <taxon>Eucarida</taxon>
        <taxon>Decapoda</taxon>
        <taxon>Pleocyemata</taxon>
        <taxon>Astacidea</taxon>
        <taxon>Nephropoidea</taxon>
        <taxon>Nephropidae</taxon>
        <taxon>Homarus</taxon>
    </lineage>
</organism>
<gene>
    <name evidence="5" type="ORF">Hamer_G024004</name>
</gene>
<feature type="signal peptide" evidence="4">
    <location>
        <begin position="1"/>
        <end position="17"/>
    </location>
</feature>
<keyword evidence="1 2" id="KW-0193">Cuticle</keyword>
<keyword evidence="6" id="KW-1185">Reference proteome</keyword>
<evidence type="ECO:0000256" key="4">
    <source>
        <dbReference type="SAM" id="SignalP"/>
    </source>
</evidence>
<dbReference type="OrthoDB" id="6352286at2759"/>
<dbReference type="PROSITE" id="PS00233">
    <property type="entry name" value="CHIT_BIND_RR_1"/>
    <property type="match status" value="1"/>
</dbReference>
<proteinExistence type="predicted"/>
<dbReference type="Pfam" id="PF00379">
    <property type="entry name" value="Chitin_bind_4"/>
    <property type="match status" value="1"/>
</dbReference>
<dbReference type="Proteomes" id="UP000747542">
    <property type="component" value="Unassembled WGS sequence"/>
</dbReference>
<evidence type="ECO:0000313" key="5">
    <source>
        <dbReference type="EMBL" id="KAG7170536.1"/>
    </source>
</evidence>
<dbReference type="InterPro" id="IPR031311">
    <property type="entry name" value="CHIT_BIND_RR_consensus"/>
</dbReference>
<evidence type="ECO:0000313" key="6">
    <source>
        <dbReference type="Proteomes" id="UP000747542"/>
    </source>
</evidence>
<dbReference type="AlphaFoldDB" id="A0A8J5K6Q4"/>
<dbReference type="GO" id="GO:0042302">
    <property type="term" value="F:structural constituent of cuticle"/>
    <property type="evidence" value="ECO:0007669"/>
    <property type="project" value="UniProtKB-UniRule"/>
</dbReference>
<evidence type="ECO:0000256" key="1">
    <source>
        <dbReference type="ARBA" id="ARBA00022460"/>
    </source>
</evidence>
<evidence type="ECO:0000256" key="3">
    <source>
        <dbReference type="SAM" id="MobiDB-lite"/>
    </source>
</evidence>
<keyword evidence="4" id="KW-0732">Signal</keyword>
<dbReference type="InterPro" id="IPR000618">
    <property type="entry name" value="Insect_cuticle"/>
</dbReference>
<reference evidence="5" key="1">
    <citation type="journal article" date="2021" name="Sci. Adv.">
        <title>The American lobster genome reveals insights on longevity, neural, and immune adaptations.</title>
        <authorList>
            <person name="Polinski J.M."/>
            <person name="Zimin A.V."/>
            <person name="Clark K.F."/>
            <person name="Kohn A.B."/>
            <person name="Sadowski N."/>
            <person name="Timp W."/>
            <person name="Ptitsyn A."/>
            <person name="Khanna P."/>
            <person name="Romanova D.Y."/>
            <person name="Williams P."/>
            <person name="Greenwood S.J."/>
            <person name="Moroz L.L."/>
            <person name="Walt D.R."/>
            <person name="Bodnar A.G."/>
        </authorList>
    </citation>
    <scope>NUCLEOTIDE SEQUENCE</scope>
    <source>
        <strain evidence="5">GMGI-L3</strain>
    </source>
</reference>
<dbReference type="EMBL" id="JAHLQT010013974">
    <property type="protein sequence ID" value="KAG7170536.1"/>
    <property type="molecule type" value="Genomic_DNA"/>
</dbReference>
<feature type="region of interest" description="Disordered" evidence="3">
    <location>
        <begin position="76"/>
        <end position="99"/>
    </location>
</feature>
<dbReference type="PROSITE" id="PS51155">
    <property type="entry name" value="CHIT_BIND_RR_2"/>
    <property type="match status" value="1"/>
</dbReference>
<accession>A0A8J5K6Q4</accession>
<sequence>MKYLVLVLLGLAALVAARPDNVFDLDDLHHDQDIDDDNTYTGTYRFMTPEGVEYFVRYVADDDGFRVLESNAVPASDAGVKADGNQGSFTSSEELHDRK</sequence>
<name>A0A8J5K6Q4_HOMAM</name>
<feature type="chain" id="PRO_5035186035" evidence="4">
    <location>
        <begin position="18"/>
        <end position="99"/>
    </location>
</feature>
<protein>
    <submittedName>
        <fullName evidence="5">Putative Insect cuticle protein domain-containing protein 4</fullName>
    </submittedName>
</protein>
<comment type="caution">
    <text evidence="5">The sequence shown here is derived from an EMBL/GenBank/DDBJ whole genome shotgun (WGS) entry which is preliminary data.</text>
</comment>